<dbReference type="Pfam" id="PF00270">
    <property type="entry name" value="DEAD"/>
    <property type="match status" value="1"/>
</dbReference>
<dbReference type="GO" id="GO:0003724">
    <property type="term" value="F:RNA helicase activity"/>
    <property type="evidence" value="ECO:0007669"/>
    <property type="project" value="UniProtKB-ARBA"/>
</dbReference>
<dbReference type="GO" id="GO:0005829">
    <property type="term" value="C:cytosol"/>
    <property type="evidence" value="ECO:0007669"/>
    <property type="project" value="TreeGrafter"/>
</dbReference>
<dbReference type="InterPro" id="IPR000629">
    <property type="entry name" value="RNA-helicase_DEAD-box_CS"/>
</dbReference>
<protein>
    <submittedName>
        <fullName evidence="10">DEAD/DEAH box helicase</fullName>
    </submittedName>
</protein>
<evidence type="ECO:0000256" key="2">
    <source>
        <dbReference type="ARBA" id="ARBA00022801"/>
    </source>
</evidence>
<dbReference type="InterPro" id="IPR014001">
    <property type="entry name" value="Helicase_ATP-bd"/>
</dbReference>
<evidence type="ECO:0000256" key="6">
    <source>
        <dbReference type="RuleBase" id="RU000492"/>
    </source>
</evidence>
<feature type="compositionally biased region" description="Basic and acidic residues" evidence="7">
    <location>
        <begin position="321"/>
        <end position="340"/>
    </location>
</feature>
<evidence type="ECO:0000259" key="8">
    <source>
        <dbReference type="PROSITE" id="PS51192"/>
    </source>
</evidence>
<evidence type="ECO:0000313" key="10">
    <source>
        <dbReference type="EMBL" id="NVN42173.1"/>
    </source>
</evidence>
<dbReference type="SUPFAM" id="SSF52540">
    <property type="entry name" value="P-loop containing nucleoside triphosphate hydrolases"/>
    <property type="match status" value="1"/>
</dbReference>
<dbReference type="InterPro" id="IPR012677">
    <property type="entry name" value="Nucleotide-bd_a/b_plait_sf"/>
</dbReference>
<dbReference type="CDD" id="cd12252">
    <property type="entry name" value="RRM_DbpA"/>
    <property type="match status" value="1"/>
</dbReference>
<dbReference type="AlphaFoldDB" id="A0A850PH85"/>
<feature type="compositionally biased region" description="Gly residues" evidence="7">
    <location>
        <begin position="426"/>
        <end position="440"/>
    </location>
</feature>
<dbReference type="GO" id="GO:0016787">
    <property type="term" value="F:hydrolase activity"/>
    <property type="evidence" value="ECO:0007669"/>
    <property type="project" value="UniProtKB-KW"/>
</dbReference>
<name>A0A850PH85_9PROT</name>
<keyword evidence="4 6" id="KW-0067">ATP-binding</keyword>
<feature type="non-terminal residue" evidence="10">
    <location>
        <position position="1"/>
    </location>
</feature>
<feature type="non-terminal residue" evidence="10">
    <location>
        <position position="440"/>
    </location>
</feature>
<feature type="region of interest" description="Disordered" evidence="7">
    <location>
        <begin position="417"/>
        <end position="440"/>
    </location>
</feature>
<feature type="domain" description="Helicase ATP-binding" evidence="8">
    <location>
        <begin position="1"/>
        <end position="86"/>
    </location>
</feature>
<sequence length="440" mass="48036">NAGAHIVVGTPGRLCDHLNRGNLDLSGLRAAVLDEADEMLDLGFREELETLLDAAPADRRTLLFSATIAREIASLARRYQRDALRIDTASGAKQHADITYRAVVTMPQEIGRSIVNVLRYYESETAMLFCGTREMVRQVQSALMERGFASVAISGEMGQNERTRAIESLRSGQARVCVATDVAARGIDIPALGLVIHGNLPTDPATFLHRSGRTGRAGRKGTCVVMVPVSQRGRAQRLLAGAKVTADWDPVPTAAMVRERDAERLLDSPILTETGHIDPTLVTKLTEAHDKDALATALVRLYQQRLPAVEDLRPLSVDTPRPTREERHTHDDRAPRDSAPRLDAPGAWYRLSVGRRDKADPKWLVPLICRLGGVKKRDIGSIRIGDEHTEFEISPEMTDRFNACMAATEADEVQVSAIDQPTVSGSHGGPRGGPRGPRPA</sequence>
<proteinExistence type="inferred from homology"/>
<evidence type="ECO:0000256" key="7">
    <source>
        <dbReference type="SAM" id="MobiDB-lite"/>
    </source>
</evidence>
<dbReference type="EMBL" id="JABXXR010000307">
    <property type="protein sequence ID" value="NVN42173.1"/>
    <property type="molecule type" value="Genomic_DNA"/>
</dbReference>
<dbReference type="Gene3D" id="3.30.70.330">
    <property type="match status" value="1"/>
</dbReference>
<dbReference type="Pfam" id="PF00271">
    <property type="entry name" value="Helicase_C"/>
    <property type="match status" value="1"/>
</dbReference>
<dbReference type="InterPro" id="IPR011545">
    <property type="entry name" value="DEAD/DEAH_box_helicase_dom"/>
</dbReference>
<evidence type="ECO:0000256" key="3">
    <source>
        <dbReference type="ARBA" id="ARBA00022806"/>
    </source>
</evidence>
<dbReference type="InterPro" id="IPR027417">
    <property type="entry name" value="P-loop_NTPase"/>
</dbReference>
<dbReference type="PANTHER" id="PTHR47959">
    <property type="entry name" value="ATP-DEPENDENT RNA HELICASE RHLE-RELATED"/>
    <property type="match status" value="1"/>
</dbReference>
<dbReference type="Proteomes" id="UP000585665">
    <property type="component" value="Unassembled WGS sequence"/>
</dbReference>
<evidence type="ECO:0000256" key="5">
    <source>
        <dbReference type="ARBA" id="ARBA00038437"/>
    </source>
</evidence>
<dbReference type="PROSITE" id="PS51194">
    <property type="entry name" value="HELICASE_CTER"/>
    <property type="match status" value="1"/>
</dbReference>
<comment type="caution">
    <text evidence="10">The sequence shown here is derived from an EMBL/GenBank/DDBJ whole genome shotgun (WGS) entry which is preliminary data.</text>
</comment>
<dbReference type="PROSITE" id="PS51192">
    <property type="entry name" value="HELICASE_ATP_BIND_1"/>
    <property type="match status" value="1"/>
</dbReference>
<evidence type="ECO:0000256" key="1">
    <source>
        <dbReference type="ARBA" id="ARBA00022741"/>
    </source>
</evidence>
<dbReference type="CDD" id="cd18787">
    <property type="entry name" value="SF2_C_DEAD"/>
    <property type="match status" value="1"/>
</dbReference>
<dbReference type="InterPro" id="IPR001650">
    <property type="entry name" value="Helicase_C-like"/>
</dbReference>
<evidence type="ECO:0000313" key="11">
    <source>
        <dbReference type="Proteomes" id="UP000585665"/>
    </source>
</evidence>
<keyword evidence="2 6" id="KW-0378">Hydrolase</keyword>
<evidence type="ECO:0000256" key="4">
    <source>
        <dbReference type="ARBA" id="ARBA00022840"/>
    </source>
</evidence>
<dbReference type="InterPro" id="IPR005580">
    <property type="entry name" value="DbpA/CsdA_RNA-bd_dom"/>
</dbReference>
<dbReference type="Gene3D" id="3.40.50.300">
    <property type="entry name" value="P-loop containing nucleotide triphosphate hydrolases"/>
    <property type="match status" value="2"/>
</dbReference>
<keyword evidence="11" id="KW-1185">Reference proteome</keyword>
<dbReference type="PANTHER" id="PTHR47959:SF1">
    <property type="entry name" value="ATP-DEPENDENT RNA HELICASE DBPA"/>
    <property type="match status" value="1"/>
</dbReference>
<dbReference type="InterPro" id="IPR050079">
    <property type="entry name" value="DEAD_box_RNA_helicase"/>
</dbReference>
<reference evidence="10 11" key="1">
    <citation type="submission" date="2020-06" db="EMBL/GenBank/DDBJ databases">
        <title>Description of novel acetic acid bacteria.</title>
        <authorList>
            <person name="Sombolestani A."/>
        </authorList>
    </citation>
    <scope>NUCLEOTIDE SEQUENCE [LARGE SCALE GENOMIC DNA]</scope>
    <source>
        <strain evidence="10 11">LMG 27010</strain>
    </source>
</reference>
<dbReference type="InterPro" id="IPR044742">
    <property type="entry name" value="DEAD/DEAH_RhlB"/>
</dbReference>
<dbReference type="GO" id="GO:0003676">
    <property type="term" value="F:nucleic acid binding"/>
    <property type="evidence" value="ECO:0007669"/>
    <property type="project" value="InterPro"/>
</dbReference>
<evidence type="ECO:0000259" key="9">
    <source>
        <dbReference type="PROSITE" id="PS51194"/>
    </source>
</evidence>
<keyword evidence="1 6" id="KW-0547">Nucleotide-binding</keyword>
<dbReference type="Pfam" id="PF03880">
    <property type="entry name" value="DbpA"/>
    <property type="match status" value="1"/>
</dbReference>
<keyword evidence="3 6" id="KW-0347">Helicase</keyword>
<comment type="similarity">
    <text evidence="5 6">Belongs to the DEAD box helicase family.</text>
</comment>
<feature type="domain" description="Helicase C-terminal" evidence="9">
    <location>
        <begin position="113"/>
        <end position="259"/>
    </location>
</feature>
<organism evidence="10 11">
    <name type="scientific">Ameyamaea chiangmaiensis</name>
    <dbReference type="NCBI Taxonomy" id="442969"/>
    <lineage>
        <taxon>Bacteria</taxon>
        <taxon>Pseudomonadati</taxon>
        <taxon>Pseudomonadota</taxon>
        <taxon>Alphaproteobacteria</taxon>
        <taxon>Acetobacterales</taxon>
        <taxon>Acetobacteraceae</taxon>
        <taxon>Ameyamaea</taxon>
    </lineage>
</organism>
<dbReference type="RefSeq" id="WP_176614970.1">
    <property type="nucleotide sequence ID" value="NZ_JABXXR010000307.1"/>
</dbReference>
<dbReference type="GO" id="GO:0005524">
    <property type="term" value="F:ATP binding"/>
    <property type="evidence" value="ECO:0007669"/>
    <property type="project" value="UniProtKB-KW"/>
</dbReference>
<gene>
    <name evidence="10" type="ORF">HUK82_16635</name>
</gene>
<accession>A0A850PH85</accession>
<dbReference type="SMART" id="SM00490">
    <property type="entry name" value="HELICc"/>
    <property type="match status" value="1"/>
</dbReference>
<dbReference type="CDD" id="cd00268">
    <property type="entry name" value="DEADc"/>
    <property type="match status" value="1"/>
</dbReference>
<feature type="region of interest" description="Disordered" evidence="7">
    <location>
        <begin position="312"/>
        <end position="344"/>
    </location>
</feature>
<dbReference type="PROSITE" id="PS00039">
    <property type="entry name" value="DEAD_ATP_HELICASE"/>
    <property type="match status" value="1"/>
</dbReference>